<protein>
    <submittedName>
        <fullName evidence="2">Uncharacterized protein</fullName>
    </submittedName>
</protein>
<feature type="region of interest" description="Disordered" evidence="1">
    <location>
        <begin position="1"/>
        <end position="177"/>
    </location>
</feature>
<evidence type="ECO:0000313" key="2">
    <source>
        <dbReference type="EMBL" id="KAF2712913.1"/>
    </source>
</evidence>
<keyword evidence="3" id="KW-1185">Reference proteome</keyword>
<dbReference type="EMBL" id="MU005765">
    <property type="protein sequence ID" value="KAF2712913.1"/>
    <property type="molecule type" value="Genomic_DNA"/>
</dbReference>
<feature type="compositionally biased region" description="Basic and acidic residues" evidence="1">
    <location>
        <begin position="140"/>
        <end position="153"/>
    </location>
</feature>
<name>A0A6G1KJW1_9PLEO</name>
<feature type="compositionally biased region" description="Basic and acidic residues" evidence="1">
    <location>
        <begin position="80"/>
        <end position="93"/>
    </location>
</feature>
<evidence type="ECO:0000256" key="1">
    <source>
        <dbReference type="SAM" id="MobiDB-lite"/>
    </source>
</evidence>
<organism evidence="2 3">
    <name type="scientific">Pleomassaria siparia CBS 279.74</name>
    <dbReference type="NCBI Taxonomy" id="1314801"/>
    <lineage>
        <taxon>Eukaryota</taxon>
        <taxon>Fungi</taxon>
        <taxon>Dikarya</taxon>
        <taxon>Ascomycota</taxon>
        <taxon>Pezizomycotina</taxon>
        <taxon>Dothideomycetes</taxon>
        <taxon>Pleosporomycetidae</taxon>
        <taxon>Pleosporales</taxon>
        <taxon>Pleomassariaceae</taxon>
        <taxon>Pleomassaria</taxon>
    </lineage>
</organism>
<reference evidence="2" key="1">
    <citation type="journal article" date="2020" name="Stud. Mycol.">
        <title>101 Dothideomycetes genomes: a test case for predicting lifestyles and emergence of pathogens.</title>
        <authorList>
            <person name="Haridas S."/>
            <person name="Albert R."/>
            <person name="Binder M."/>
            <person name="Bloem J."/>
            <person name="Labutti K."/>
            <person name="Salamov A."/>
            <person name="Andreopoulos B."/>
            <person name="Baker S."/>
            <person name="Barry K."/>
            <person name="Bills G."/>
            <person name="Bluhm B."/>
            <person name="Cannon C."/>
            <person name="Castanera R."/>
            <person name="Culley D."/>
            <person name="Daum C."/>
            <person name="Ezra D."/>
            <person name="Gonzalez J."/>
            <person name="Henrissat B."/>
            <person name="Kuo A."/>
            <person name="Liang C."/>
            <person name="Lipzen A."/>
            <person name="Lutzoni F."/>
            <person name="Magnuson J."/>
            <person name="Mondo S."/>
            <person name="Nolan M."/>
            <person name="Ohm R."/>
            <person name="Pangilinan J."/>
            <person name="Park H.-J."/>
            <person name="Ramirez L."/>
            <person name="Alfaro M."/>
            <person name="Sun H."/>
            <person name="Tritt A."/>
            <person name="Yoshinaga Y."/>
            <person name="Zwiers L.-H."/>
            <person name="Turgeon B."/>
            <person name="Goodwin S."/>
            <person name="Spatafora J."/>
            <person name="Crous P."/>
            <person name="Grigoriev I."/>
        </authorList>
    </citation>
    <scope>NUCLEOTIDE SEQUENCE</scope>
    <source>
        <strain evidence="2">CBS 279.74</strain>
    </source>
</reference>
<feature type="compositionally biased region" description="Basic and acidic residues" evidence="1">
    <location>
        <begin position="50"/>
        <end position="63"/>
    </location>
</feature>
<dbReference type="AlphaFoldDB" id="A0A6G1KJW1"/>
<evidence type="ECO:0000313" key="3">
    <source>
        <dbReference type="Proteomes" id="UP000799428"/>
    </source>
</evidence>
<proteinExistence type="predicted"/>
<feature type="compositionally biased region" description="Basic and acidic residues" evidence="1">
    <location>
        <begin position="1"/>
        <end position="34"/>
    </location>
</feature>
<accession>A0A6G1KJW1</accession>
<sequence length="254" mass="29277">MDTMPDRRKQGGSSHKDTSTVVPDREHRPAESSRRPQGAREQPPSKPTQRQKEREEHKFERPTQRPQGPREQPPSKPTQRQKEREEHKFERPTQRPQGPREQPPSKPTQRQKEREEHKFERPTQRPQGPREQPPSKPTQRQKERQERERERLDQGPLMGPQNPHREPGQASHQPAEVVFQTDQIVPGSPLARMLEDNDGELTAGHGPYRRDAVQAMELQIRTREHAYPAHNSASAAPQSGGNDCGDSCFCCRKN</sequence>
<dbReference type="Proteomes" id="UP000799428">
    <property type="component" value="Unassembled WGS sequence"/>
</dbReference>
<gene>
    <name evidence="2" type="ORF">K504DRAFT_516685</name>
</gene>
<feature type="compositionally biased region" description="Basic and acidic residues" evidence="1">
    <location>
        <begin position="110"/>
        <end position="123"/>
    </location>
</feature>